<dbReference type="EMBL" id="BMAW01051129">
    <property type="protein sequence ID" value="GFS78857.1"/>
    <property type="molecule type" value="Genomic_DNA"/>
</dbReference>
<comment type="caution">
    <text evidence="1">The sequence shown here is derived from an EMBL/GenBank/DDBJ whole genome shotgun (WGS) entry which is preliminary data.</text>
</comment>
<organism evidence="1 2">
    <name type="scientific">Nephila pilipes</name>
    <name type="common">Giant wood spider</name>
    <name type="synonym">Nephila maculata</name>
    <dbReference type="NCBI Taxonomy" id="299642"/>
    <lineage>
        <taxon>Eukaryota</taxon>
        <taxon>Metazoa</taxon>
        <taxon>Ecdysozoa</taxon>
        <taxon>Arthropoda</taxon>
        <taxon>Chelicerata</taxon>
        <taxon>Arachnida</taxon>
        <taxon>Araneae</taxon>
        <taxon>Araneomorphae</taxon>
        <taxon>Entelegynae</taxon>
        <taxon>Araneoidea</taxon>
        <taxon>Nephilidae</taxon>
        <taxon>Nephila</taxon>
    </lineage>
</organism>
<proteinExistence type="predicted"/>
<dbReference type="AlphaFoldDB" id="A0A8X6MUK7"/>
<evidence type="ECO:0000313" key="1">
    <source>
        <dbReference type="EMBL" id="GFS78857.1"/>
    </source>
</evidence>
<gene>
    <name evidence="1" type="ORF">NPIL_325641</name>
</gene>
<accession>A0A8X6MUK7</accession>
<keyword evidence="2" id="KW-1185">Reference proteome</keyword>
<name>A0A8X6MUK7_NEPPI</name>
<reference evidence="1" key="1">
    <citation type="submission" date="2020-08" db="EMBL/GenBank/DDBJ databases">
        <title>Multicomponent nature underlies the extraordinary mechanical properties of spider dragline silk.</title>
        <authorList>
            <person name="Kono N."/>
            <person name="Nakamura H."/>
            <person name="Mori M."/>
            <person name="Yoshida Y."/>
            <person name="Ohtoshi R."/>
            <person name="Malay A.D."/>
            <person name="Moran D.A.P."/>
            <person name="Tomita M."/>
            <person name="Numata K."/>
            <person name="Arakawa K."/>
        </authorList>
    </citation>
    <scope>NUCLEOTIDE SEQUENCE</scope>
</reference>
<protein>
    <submittedName>
        <fullName evidence="1">Uncharacterized protein</fullName>
    </submittedName>
</protein>
<sequence length="97" mass="11053">MIIGDVTEEKWQIAVATQNSITVEESIDRATALGAIRSTKQENKLKFNRDLLILVWSSVVNTISQLTTFEILLIGDVDTKVMLHLCAFYRHLNENYL</sequence>
<dbReference type="OrthoDB" id="6460795at2759"/>
<dbReference type="Proteomes" id="UP000887013">
    <property type="component" value="Unassembled WGS sequence"/>
</dbReference>
<evidence type="ECO:0000313" key="2">
    <source>
        <dbReference type="Proteomes" id="UP000887013"/>
    </source>
</evidence>